<dbReference type="Proteomes" id="UP000581769">
    <property type="component" value="Unassembled WGS sequence"/>
</dbReference>
<organism evidence="1 2">
    <name type="scientific">Amycolatopsis jiangsuensis</name>
    <dbReference type="NCBI Taxonomy" id="1181879"/>
    <lineage>
        <taxon>Bacteria</taxon>
        <taxon>Bacillati</taxon>
        <taxon>Actinomycetota</taxon>
        <taxon>Actinomycetes</taxon>
        <taxon>Pseudonocardiales</taxon>
        <taxon>Pseudonocardiaceae</taxon>
        <taxon>Amycolatopsis</taxon>
    </lineage>
</organism>
<comment type="caution">
    <text evidence="1">The sequence shown here is derived from an EMBL/GenBank/DDBJ whole genome shotgun (WGS) entry which is preliminary data.</text>
</comment>
<protein>
    <submittedName>
        <fullName evidence="1">Uncharacterized protein</fullName>
    </submittedName>
</protein>
<sequence>MERDTVAQPRVEHDSPVTALTLDRPQARTALPLLQELLAAYRRPDFRAAQPRASGTVVGHR</sequence>
<accession>A0A840IQ75</accession>
<evidence type="ECO:0000313" key="1">
    <source>
        <dbReference type="EMBL" id="MBB4684060.1"/>
    </source>
</evidence>
<dbReference type="EMBL" id="JACHMG010000001">
    <property type="protein sequence ID" value="MBB4684060.1"/>
    <property type="molecule type" value="Genomic_DNA"/>
</dbReference>
<name>A0A840IQ75_9PSEU</name>
<gene>
    <name evidence="1" type="ORF">BJY18_001545</name>
</gene>
<evidence type="ECO:0000313" key="2">
    <source>
        <dbReference type="Proteomes" id="UP000581769"/>
    </source>
</evidence>
<proteinExistence type="predicted"/>
<dbReference type="RefSeq" id="WP_184778894.1">
    <property type="nucleotide sequence ID" value="NZ_JACHMG010000001.1"/>
</dbReference>
<dbReference type="AlphaFoldDB" id="A0A840IQ75"/>
<keyword evidence="2" id="KW-1185">Reference proteome</keyword>
<reference evidence="1 2" key="1">
    <citation type="submission" date="2020-08" db="EMBL/GenBank/DDBJ databases">
        <title>Sequencing the genomes of 1000 actinobacteria strains.</title>
        <authorList>
            <person name="Klenk H.-P."/>
        </authorList>
    </citation>
    <scope>NUCLEOTIDE SEQUENCE [LARGE SCALE GENOMIC DNA]</scope>
    <source>
        <strain evidence="1 2">DSM 45859</strain>
    </source>
</reference>